<dbReference type="Proteomes" id="UP001500621">
    <property type="component" value="Unassembled WGS sequence"/>
</dbReference>
<dbReference type="InterPro" id="IPR021454">
    <property type="entry name" value="DUF3105"/>
</dbReference>
<feature type="compositionally biased region" description="Basic and acidic residues" evidence="1">
    <location>
        <begin position="8"/>
        <end position="22"/>
    </location>
</feature>
<name>A0ABP8VZH8_9ACTN</name>
<proteinExistence type="predicted"/>
<protein>
    <recommendedName>
        <fullName evidence="5">DUF3105 domain-containing protein</fullName>
    </recommendedName>
</protein>
<evidence type="ECO:0000256" key="2">
    <source>
        <dbReference type="SAM" id="Phobius"/>
    </source>
</evidence>
<feature type="compositionally biased region" description="Basic and acidic residues" evidence="1">
    <location>
        <begin position="82"/>
        <end position="94"/>
    </location>
</feature>
<keyword evidence="4" id="KW-1185">Reference proteome</keyword>
<keyword evidence="2" id="KW-0812">Transmembrane</keyword>
<evidence type="ECO:0008006" key="5">
    <source>
        <dbReference type="Google" id="ProtNLM"/>
    </source>
</evidence>
<evidence type="ECO:0000256" key="1">
    <source>
        <dbReference type="SAM" id="MobiDB-lite"/>
    </source>
</evidence>
<dbReference type="Pfam" id="PF11303">
    <property type="entry name" value="DUF3105"/>
    <property type="match status" value="1"/>
</dbReference>
<keyword evidence="2" id="KW-0472">Membrane</keyword>
<reference evidence="4" key="1">
    <citation type="journal article" date="2019" name="Int. J. Syst. Evol. Microbiol.">
        <title>The Global Catalogue of Microorganisms (GCM) 10K type strain sequencing project: providing services to taxonomists for standard genome sequencing and annotation.</title>
        <authorList>
            <consortium name="The Broad Institute Genomics Platform"/>
            <consortium name="The Broad Institute Genome Sequencing Center for Infectious Disease"/>
            <person name="Wu L."/>
            <person name="Ma J."/>
        </authorList>
    </citation>
    <scope>NUCLEOTIDE SEQUENCE [LARGE SCALE GENOMIC DNA]</scope>
    <source>
        <strain evidence="4">JCM 18127</strain>
    </source>
</reference>
<sequence>MAKSAKSAKSDRQKVIDDIRKKQKGADQRRGFMIVGVFVVLAVVIVGAAAYRPIADSIALRSYADMTLAEIGGPASSCVEEETKSAEGSGEHVPDTQQVTYDDAPPAFGPHWNNETAPVPMDRKFFTDGDRPELEQLVHNSEHGFTIVWYDQTVADDSSAVNELEAVAKKFPGSSDYRYKFLAVPWTSEDGGDFPEGQHIAMTHWSIGGVGETDTTQQVGVWQYCSEFSGEALVDFMEKYPYLDSPEPNALSPQDL</sequence>
<feature type="region of interest" description="Disordered" evidence="1">
    <location>
        <begin position="1"/>
        <end position="22"/>
    </location>
</feature>
<dbReference type="EMBL" id="BAABIM010000001">
    <property type="protein sequence ID" value="GAA4676245.1"/>
    <property type="molecule type" value="Genomic_DNA"/>
</dbReference>
<keyword evidence="2" id="KW-1133">Transmembrane helix</keyword>
<feature type="region of interest" description="Disordered" evidence="1">
    <location>
        <begin position="82"/>
        <end position="107"/>
    </location>
</feature>
<feature type="transmembrane region" description="Helical" evidence="2">
    <location>
        <begin position="31"/>
        <end position="51"/>
    </location>
</feature>
<comment type="caution">
    <text evidence="3">The sequence shown here is derived from an EMBL/GenBank/DDBJ whole genome shotgun (WGS) entry which is preliminary data.</text>
</comment>
<dbReference type="RefSeq" id="WP_345263601.1">
    <property type="nucleotide sequence ID" value="NZ_BAABIM010000001.1"/>
</dbReference>
<evidence type="ECO:0000313" key="3">
    <source>
        <dbReference type="EMBL" id="GAA4676245.1"/>
    </source>
</evidence>
<organism evidence="3 4">
    <name type="scientific">Nocardioides nanhaiensis</name>
    <dbReference type="NCBI Taxonomy" id="1476871"/>
    <lineage>
        <taxon>Bacteria</taxon>
        <taxon>Bacillati</taxon>
        <taxon>Actinomycetota</taxon>
        <taxon>Actinomycetes</taxon>
        <taxon>Propionibacteriales</taxon>
        <taxon>Nocardioidaceae</taxon>
        <taxon>Nocardioides</taxon>
    </lineage>
</organism>
<accession>A0ABP8VZH8</accession>
<evidence type="ECO:0000313" key="4">
    <source>
        <dbReference type="Proteomes" id="UP001500621"/>
    </source>
</evidence>
<gene>
    <name evidence="3" type="ORF">GCM10023226_11810</name>
</gene>